<dbReference type="OrthoDB" id="4110630at2"/>
<organism evidence="1 2">
    <name type="scientific">Streptomyces jumonjinensis</name>
    <dbReference type="NCBI Taxonomy" id="1945"/>
    <lineage>
        <taxon>Bacteria</taxon>
        <taxon>Bacillati</taxon>
        <taxon>Actinomycetota</taxon>
        <taxon>Actinomycetes</taxon>
        <taxon>Kitasatosporales</taxon>
        <taxon>Streptomycetaceae</taxon>
        <taxon>Streptomyces</taxon>
    </lineage>
</organism>
<accession>A0A646KRZ7</accession>
<dbReference type="AlphaFoldDB" id="A0A646KRZ7"/>
<protein>
    <submittedName>
        <fullName evidence="1">Uncharacterized protein</fullName>
    </submittedName>
</protein>
<dbReference type="Proteomes" id="UP000419138">
    <property type="component" value="Unassembled WGS sequence"/>
</dbReference>
<name>A0A646KRZ7_STRJU</name>
<evidence type="ECO:0000313" key="2">
    <source>
        <dbReference type="Proteomes" id="UP000419138"/>
    </source>
</evidence>
<gene>
    <name evidence="1" type="ORF">FF041_34705</name>
</gene>
<reference evidence="1 2" key="1">
    <citation type="submission" date="2019-05" db="EMBL/GenBank/DDBJ databases">
        <title>Comparative genomics and metabolomics analyses of clavulanic acid producing Streptomyces species provides insight into specialized metabolism and evolution of beta-lactam biosynthetic gene clusters.</title>
        <authorList>
            <person name="Moore M.A."/>
            <person name="Cruz-Morales P."/>
            <person name="Barona Gomez F."/>
            <person name="Kapil T."/>
        </authorList>
    </citation>
    <scope>NUCLEOTIDE SEQUENCE [LARGE SCALE GENOMIC DNA]</scope>
    <source>
        <strain evidence="1 2">NRRL 5741</strain>
    </source>
</reference>
<keyword evidence="2" id="KW-1185">Reference proteome</keyword>
<sequence>MDQRITVAALARPIALALEGVWQPQKGYFDNDRLDHVATLTHEDGRRLHLSERWDEPGFLVIRGVFPATDYPFRRGDRDSLRVPMTESPDVIAALVSERLIPRHREVWGEVFDHNQRLAQLCREVEALASGLSERLPGARTRVDGTTAFVHLELESGEFRIVIDGPEVNLFLTDVPDVIANAMVFAVSRFLPHVETLEGESGNSFDEINF</sequence>
<dbReference type="RefSeq" id="WP_153526340.1">
    <property type="nucleotide sequence ID" value="NZ_JBEPDZ010000002.1"/>
</dbReference>
<dbReference type="EMBL" id="VCLA01000197">
    <property type="protein sequence ID" value="MQT05104.1"/>
    <property type="molecule type" value="Genomic_DNA"/>
</dbReference>
<evidence type="ECO:0000313" key="1">
    <source>
        <dbReference type="EMBL" id="MQT05104.1"/>
    </source>
</evidence>
<proteinExistence type="predicted"/>
<comment type="caution">
    <text evidence="1">The sequence shown here is derived from an EMBL/GenBank/DDBJ whole genome shotgun (WGS) entry which is preliminary data.</text>
</comment>